<dbReference type="Proteomes" id="UP000242246">
    <property type="component" value="Unassembled WGS sequence"/>
</dbReference>
<reference evidence="1 2" key="1">
    <citation type="submission" date="2014-12" db="EMBL/GenBank/DDBJ databases">
        <title>Draft genome sequences of 10 type strains of Lactococcus.</title>
        <authorList>
            <person name="Sun Z."/>
            <person name="Zhong Z."/>
            <person name="Liu W."/>
            <person name="Zhang W."/>
            <person name="Zhang H."/>
        </authorList>
    </citation>
    <scope>NUCLEOTIDE SEQUENCE [LARGE SCALE GENOMIC DNA]</scope>
    <source>
        <strain evidence="1 2">DSM 20686</strain>
    </source>
</reference>
<protein>
    <submittedName>
        <fullName evidence="1">Uncharacterized protein</fullName>
    </submittedName>
</protein>
<gene>
    <name evidence="1" type="ORF">RU87_GL000145</name>
</gene>
<comment type="caution">
    <text evidence="1">The sequence shown here is derived from an EMBL/GenBank/DDBJ whole genome shotgun (WGS) entry which is preliminary data.</text>
</comment>
<sequence length="47" mass="5517">MIKLKDKVDSVLLINLILTSRQSGVKNQIRSPKFFCFYILNYLDQVI</sequence>
<evidence type="ECO:0000313" key="2">
    <source>
        <dbReference type="Proteomes" id="UP000242246"/>
    </source>
</evidence>
<name>A0A2A5S4F3_9LACT</name>
<dbReference type="AlphaFoldDB" id="A0A2A5S4F3"/>
<evidence type="ECO:0000313" key="1">
    <source>
        <dbReference type="EMBL" id="PCS08322.1"/>
    </source>
</evidence>
<proteinExistence type="predicted"/>
<accession>A0A2A5S4F3</accession>
<organism evidence="1 2">
    <name type="scientific">Pseudolactococcus plantarum</name>
    <dbReference type="NCBI Taxonomy" id="1365"/>
    <lineage>
        <taxon>Bacteria</taxon>
        <taxon>Bacillati</taxon>
        <taxon>Bacillota</taxon>
        <taxon>Bacilli</taxon>
        <taxon>Lactobacillales</taxon>
        <taxon>Streptococcaceae</taxon>
        <taxon>Pseudolactococcus</taxon>
    </lineage>
</organism>
<dbReference type="EMBL" id="JXJX01000001">
    <property type="protein sequence ID" value="PCS08322.1"/>
    <property type="molecule type" value="Genomic_DNA"/>
</dbReference>
<keyword evidence="2" id="KW-1185">Reference proteome</keyword>